<evidence type="ECO:0000256" key="1">
    <source>
        <dbReference type="SAM" id="MobiDB-lite"/>
    </source>
</evidence>
<feature type="compositionally biased region" description="Low complexity" evidence="1">
    <location>
        <begin position="153"/>
        <end position="164"/>
    </location>
</feature>
<dbReference type="Proteomes" id="UP001352852">
    <property type="component" value="Unassembled WGS sequence"/>
</dbReference>
<feature type="region of interest" description="Disordered" evidence="1">
    <location>
        <begin position="491"/>
        <end position="524"/>
    </location>
</feature>
<accession>A0ABU7DC26</accession>
<dbReference type="EMBL" id="JAHUTJ010017948">
    <property type="protein sequence ID" value="MED6271228.1"/>
    <property type="molecule type" value="Genomic_DNA"/>
</dbReference>
<keyword evidence="3" id="KW-1185">Reference proteome</keyword>
<sequence length="524" mass="55807">MSACAHVCACVHPGRPASRVRFCPYVCVCMCVYVFQESQWLDSVSLLIKDTIEGEMLMIDNLSGSVFHHYSSPPVCKDCKGHPQEQIRMAEIEQASLKSVQLSDKSSSPALPDELSLDEHTSYLLLMQEGEGRCRSASHSEEAGDGGVGLLGGQQTEEQGQVQGASLQCRVSSTDTETDTVLQEMEMQTYQTKMCSPLCSPGGISSLSSKERGKRDEEKGASGISSLFNLPAEFFHSAGATIPVPSHSRSLRLSRGLRLTSPASWVSFRSPGAPRKMFCVQYPSHSDSSIATGSSEGSLQTTLEEGLSFSISPPQNLELPIPTASLSPMCPISQPEDRKTISSPVQALKPRANPQSAVTLLATRGHQRSQSSGRGSTSPGYNRDDSIDPSDEDLGIGICSSIGGCGSSQTGNSEHLSEALSSVSLTSLLPPSTILCPGGQMKKCNSTGSLDKGGLLLSSRCREGRREIMGLELMDSQGFLANPWTGVLGDSRGGEGTGVIEDTEHSLKAKSSSQMTVGSCRKNR</sequence>
<feature type="region of interest" description="Disordered" evidence="1">
    <location>
        <begin position="134"/>
        <end position="172"/>
    </location>
</feature>
<feature type="region of interest" description="Disordered" evidence="1">
    <location>
        <begin position="331"/>
        <end position="393"/>
    </location>
</feature>
<feature type="compositionally biased region" description="Low complexity" evidence="1">
    <location>
        <begin position="368"/>
        <end position="378"/>
    </location>
</feature>
<reference evidence="2 3" key="1">
    <citation type="submission" date="2021-06" db="EMBL/GenBank/DDBJ databases">
        <authorList>
            <person name="Palmer J.M."/>
        </authorList>
    </citation>
    <scope>NUCLEOTIDE SEQUENCE [LARGE SCALE GENOMIC DNA]</scope>
    <source>
        <strain evidence="2 3">CL_MEX2019</strain>
        <tissue evidence="2">Muscle</tissue>
    </source>
</reference>
<proteinExistence type="predicted"/>
<gene>
    <name evidence="2" type="ORF">CHARACLAT_018037</name>
</gene>
<name>A0ABU7DC26_9TELE</name>
<organism evidence="2 3">
    <name type="scientific">Characodon lateralis</name>
    <dbReference type="NCBI Taxonomy" id="208331"/>
    <lineage>
        <taxon>Eukaryota</taxon>
        <taxon>Metazoa</taxon>
        <taxon>Chordata</taxon>
        <taxon>Craniata</taxon>
        <taxon>Vertebrata</taxon>
        <taxon>Euteleostomi</taxon>
        <taxon>Actinopterygii</taxon>
        <taxon>Neopterygii</taxon>
        <taxon>Teleostei</taxon>
        <taxon>Neoteleostei</taxon>
        <taxon>Acanthomorphata</taxon>
        <taxon>Ovalentaria</taxon>
        <taxon>Atherinomorphae</taxon>
        <taxon>Cyprinodontiformes</taxon>
        <taxon>Goodeidae</taxon>
        <taxon>Characodon</taxon>
    </lineage>
</organism>
<comment type="caution">
    <text evidence="2">The sequence shown here is derived from an EMBL/GenBank/DDBJ whole genome shotgun (WGS) entry which is preliminary data.</text>
</comment>
<evidence type="ECO:0008006" key="4">
    <source>
        <dbReference type="Google" id="ProtNLM"/>
    </source>
</evidence>
<evidence type="ECO:0000313" key="2">
    <source>
        <dbReference type="EMBL" id="MED6271228.1"/>
    </source>
</evidence>
<evidence type="ECO:0000313" key="3">
    <source>
        <dbReference type="Proteomes" id="UP001352852"/>
    </source>
</evidence>
<protein>
    <recommendedName>
        <fullName evidence="4">CAC1I</fullName>
    </recommendedName>
</protein>